<keyword evidence="6" id="KW-0119">Carbohydrate metabolism</keyword>
<keyword evidence="4 9" id="KW-0378">Hydrolase</keyword>
<evidence type="ECO:0000256" key="2">
    <source>
        <dbReference type="ARBA" id="ARBA00010838"/>
    </source>
</evidence>
<dbReference type="AlphaFoldDB" id="E6PYA4"/>
<organism evidence="9">
    <name type="scientific">mine drainage metagenome</name>
    <dbReference type="NCBI Taxonomy" id="410659"/>
    <lineage>
        <taxon>unclassified sequences</taxon>
        <taxon>metagenomes</taxon>
        <taxon>ecological metagenomes</taxon>
    </lineage>
</organism>
<reference evidence="9" key="1">
    <citation type="submission" date="2009-10" db="EMBL/GenBank/DDBJ databases">
        <title>Diversity of trophic interactions inside an arsenic-rich microbial ecosystem.</title>
        <authorList>
            <person name="Bertin P.N."/>
            <person name="Heinrich-Salmeron A."/>
            <person name="Pelletier E."/>
            <person name="Goulhen-Chollet F."/>
            <person name="Arsene-Ploetze F."/>
            <person name="Gallien S."/>
            <person name="Calteau A."/>
            <person name="Vallenet D."/>
            <person name="Casiot C."/>
            <person name="Chane-Woon-Ming B."/>
            <person name="Giloteaux L."/>
            <person name="Barakat M."/>
            <person name="Bonnefoy V."/>
            <person name="Bruneel O."/>
            <person name="Chandler M."/>
            <person name="Cleiss J."/>
            <person name="Duran R."/>
            <person name="Elbaz-Poulichet F."/>
            <person name="Fonknechten N."/>
            <person name="Lauga B."/>
            <person name="Mornico D."/>
            <person name="Ortet P."/>
            <person name="Schaeffer C."/>
            <person name="Siguier P."/>
            <person name="Alexander Thil Smith A."/>
            <person name="Van Dorsselaer A."/>
            <person name="Weissenbach J."/>
            <person name="Medigue C."/>
            <person name="Le Paslier D."/>
        </authorList>
    </citation>
    <scope>NUCLEOTIDE SEQUENCE</scope>
</reference>
<name>E6PYA4_9ZZZZ</name>
<dbReference type="FunFam" id="3.20.20.80:FF:000004">
    <property type="entry name" value="Beta-glucosidase 6-phospho-beta-glucosidase"/>
    <property type="match status" value="1"/>
</dbReference>
<dbReference type="InterPro" id="IPR001360">
    <property type="entry name" value="Glyco_hydro_1"/>
</dbReference>
<keyword evidence="5" id="KW-0136">Cellulose degradation</keyword>
<keyword evidence="8" id="KW-0624">Polysaccharide degradation</keyword>
<dbReference type="PRINTS" id="PR00131">
    <property type="entry name" value="GLHYDRLASE1"/>
</dbReference>
<comment type="caution">
    <text evidence="9">The sequence shown here is derived from an EMBL/GenBank/DDBJ whole genome shotgun (WGS) entry which is preliminary data.</text>
</comment>
<keyword evidence="7 9" id="KW-0326">Glycosidase</keyword>
<dbReference type="Pfam" id="PF00232">
    <property type="entry name" value="Glyco_hydro_1"/>
    <property type="match status" value="1"/>
</dbReference>
<dbReference type="GO" id="GO:0008422">
    <property type="term" value="F:beta-glucosidase activity"/>
    <property type="evidence" value="ECO:0007669"/>
    <property type="project" value="UniProtKB-EC"/>
</dbReference>
<evidence type="ECO:0000313" key="9">
    <source>
        <dbReference type="EMBL" id="CBH99913.1"/>
    </source>
</evidence>
<comment type="catalytic activity">
    <reaction evidence="1">
        <text>Hydrolysis of terminal, non-reducing beta-D-glucosyl residues with release of beta-D-glucose.</text>
        <dbReference type="EC" id="3.2.1.21"/>
    </reaction>
</comment>
<comment type="similarity">
    <text evidence="2">Belongs to the glycosyl hydrolase 1 family.</text>
</comment>
<sequence length="487" mass="54410">MNRRKFLQTSGLTLGAGSFANLIPSLLRAEPAMTSAMTAQAAAKFPANFLWGSATASYQVEGAVHEGGRGPSIWDTFSHTPGKTAHGDTGDVADDFYHLYPKDIALMKQLGVKIFRFSVAWSRIFPTGAGTPNQQGIDFYKNLIDALLAADIEPYCTLYHWDLPQALQDKGGWENRDTAKLFADYCGFTAGVLSDHCKHFMTMNEMRSFTELGYGNGMNAPGLQVGARRLAQLNHYVVLAHGMSVQAIRAHAKPGTRVGIADNVSAATPVIETPEHIEAARRAIREENAMYMTVIQEGRYTDLYLRRLGANAPRFTSEELAIIRSPLDFVGINVYTPMYVRADDSERGYAVVQQPASYPHMLSTWLNIGPEALYWAPRLVSEVWNVKEIYITENGASSSDKLTTDNHIYDTDRVMYLRNYLTQLHRAVAEGFPVKGYFLWSLLDNYEWSDGYGKRFGIVYVDFATQQRIPKLSASFYQKVIADNEVK</sequence>
<protein>
    <recommendedName>
        <fullName evidence="3">beta-glucosidase</fullName>
        <ecNumber evidence="3">3.2.1.21</ecNumber>
    </recommendedName>
</protein>
<evidence type="ECO:0000256" key="6">
    <source>
        <dbReference type="ARBA" id="ARBA00023277"/>
    </source>
</evidence>
<evidence type="ECO:0000256" key="5">
    <source>
        <dbReference type="ARBA" id="ARBA00023001"/>
    </source>
</evidence>
<dbReference type="EMBL" id="CABN01000067">
    <property type="protein sequence ID" value="CBH99913.1"/>
    <property type="molecule type" value="Genomic_DNA"/>
</dbReference>
<accession>E6PYA4</accession>
<evidence type="ECO:0000256" key="3">
    <source>
        <dbReference type="ARBA" id="ARBA00012744"/>
    </source>
</evidence>
<dbReference type="PANTHER" id="PTHR10353:SF36">
    <property type="entry name" value="LP05116P"/>
    <property type="match status" value="1"/>
</dbReference>
<evidence type="ECO:0000256" key="4">
    <source>
        <dbReference type="ARBA" id="ARBA00022801"/>
    </source>
</evidence>
<dbReference type="EC" id="3.2.1.21" evidence="3"/>
<dbReference type="GO" id="GO:0005829">
    <property type="term" value="C:cytosol"/>
    <property type="evidence" value="ECO:0007669"/>
    <property type="project" value="TreeGrafter"/>
</dbReference>
<dbReference type="PROSITE" id="PS00653">
    <property type="entry name" value="GLYCOSYL_HYDROL_F1_2"/>
    <property type="match status" value="1"/>
</dbReference>
<dbReference type="SUPFAM" id="SSF51445">
    <property type="entry name" value="(Trans)glycosidases"/>
    <property type="match status" value="1"/>
</dbReference>
<gene>
    <name evidence="9" type="primary">bglA</name>
    <name evidence="9" type="ORF">CARN3_0879</name>
</gene>
<dbReference type="PANTHER" id="PTHR10353">
    <property type="entry name" value="GLYCOSYL HYDROLASE"/>
    <property type="match status" value="1"/>
</dbReference>
<dbReference type="PROSITE" id="PS00572">
    <property type="entry name" value="GLYCOSYL_HYDROL_F1_1"/>
    <property type="match status" value="1"/>
</dbReference>
<proteinExistence type="inferred from homology"/>
<evidence type="ECO:0000256" key="7">
    <source>
        <dbReference type="ARBA" id="ARBA00023295"/>
    </source>
</evidence>
<dbReference type="Gene3D" id="3.20.20.80">
    <property type="entry name" value="Glycosidases"/>
    <property type="match status" value="1"/>
</dbReference>
<evidence type="ECO:0000256" key="8">
    <source>
        <dbReference type="ARBA" id="ARBA00023326"/>
    </source>
</evidence>
<dbReference type="InterPro" id="IPR017736">
    <property type="entry name" value="Glyco_hydro_1_beta-glucosidase"/>
</dbReference>
<evidence type="ECO:0000256" key="1">
    <source>
        <dbReference type="ARBA" id="ARBA00000448"/>
    </source>
</evidence>
<dbReference type="InterPro" id="IPR033132">
    <property type="entry name" value="GH_1_N_CS"/>
</dbReference>
<dbReference type="InterPro" id="IPR018120">
    <property type="entry name" value="Glyco_hydro_1_AS"/>
</dbReference>
<dbReference type="InterPro" id="IPR017853">
    <property type="entry name" value="GH"/>
</dbReference>
<dbReference type="GO" id="GO:0030245">
    <property type="term" value="P:cellulose catabolic process"/>
    <property type="evidence" value="ECO:0007669"/>
    <property type="project" value="UniProtKB-KW"/>
</dbReference>
<dbReference type="NCBIfam" id="TIGR03356">
    <property type="entry name" value="BGL"/>
    <property type="match status" value="1"/>
</dbReference>